<keyword evidence="5" id="KW-1185">Reference proteome</keyword>
<proteinExistence type="inferred from homology"/>
<dbReference type="PANTHER" id="PTHR11579:SF18">
    <property type="entry name" value="PROTEIN-L-ISOASPARTATE O-METHYLTRANSFERASE"/>
    <property type="match status" value="1"/>
</dbReference>
<evidence type="ECO:0000313" key="5">
    <source>
        <dbReference type="Proteomes" id="UP001230685"/>
    </source>
</evidence>
<dbReference type="SUPFAM" id="SSF53335">
    <property type="entry name" value="S-adenosyl-L-methionine-dependent methyltransferases"/>
    <property type="match status" value="1"/>
</dbReference>
<comment type="caution">
    <text evidence="4">The sequence shown here is derived from an EMBL/GenBank/DDBJ whole genome shotgun (WGS) entry which is preliminary data.</text>
</comment>
<dbReference type="RefSeq" id="WP_305172060.1">
    <property type="nucleotide sequence ID" value="NZ_JAUUDS010000001.1"/>
</dbReference>
<protein>
    <recommendedName>
        <fullName evidence="2">Protein-L-isoaspartate O-methyltransferase</fullName>
    </recommendedName>
    <alternativeName>
        <fullName evidence="3">Protein L-isoaspartyl methyltransferase</fullName>
    </alternativeName>
</protein>
<dbReference type="Gene3D" id="3.40.50.150">
    <property type="entry name" value="Vaccinia Virus protein VP39"/>
    <property type="match status" value="1"/>
</dbReference>
<sequence length="226" mass="22964">MTTIDISDASASTDSAAMRQAMVSSQLRTTGVDDVRVVAAMGTVAREDFVAATSRAIAYRDGPLPLGGGRFQNPPMATGRLLTEAEILDGDRVLLIGAATGYTATVAALLGAQVTAVESDPALAEAARAALAGTDGVTLVEDSLAGGHADGAPYDVLLVDGAVEALPDSLVAQLRPGGRIATGLVERGVTRLASGRRTASGHGVMPFADAECVLLPGFARPTGFRF</sequence>
<evidence type="ECO:0000256" key="2">
    <source>
        <dbReference type="ARBA" id="ARBA00013346"/>
    </source>
</evidence>
<reference evidence="4 5" key="1">
    <citation type="submission" date="2023-07" db="EMBL/GenBank/DDBJ databases">
        <authorList>
            <person name="Kim M.K."/>
        </authorList>
    </citation>
    <scope>NUCLEOTIDE SEQUENCE [LARGE SCALE GENOMIC DNA]</scope>
    <source>
        <strain evidence="4 5">KR1UV-12</strain>
    </source>
</reference>
<dbReference type="InterPro" id="IPR000682">
    <property type="entry name" value="PCMT"/>
</dbReference>
<dbReference type="PANTHER" id="PTHR11579">
    <property type="entry name" value="PROTEIN-L-ISOASPARTATE O-METHYLTRANSFERASE"/>
    <property type="match status" value="1"/>
</dbReference>
<dbReference type="Proteomes" id="UP001230685">
    <property type="component" value="Unassembled WGS sequence"/>
</dbReference>
<gene>
    <name evidence="4" type="ORF">Q5H91_04700</name>
</gene>
<comment type="similarity">
    <text evidence="1">Belongs to the methyltransferase superfamily. L-isoaspartyl/D-aspartyl protein methyltransferase family.</text>
</comment>
<evidence type="ECO:0000256" key="3">
    <source>
        <dbReference type="ARBA" id="ARBA00030757"/>
    </source>
</evidence>
<evidence type="ECO:0000313" key="4">
    <source>
        <dbReference type="EMBL" id="MDP1026502.1"/>
    </source>
</evidence>
<dbReference type="Pfam" id="PF01135">
    <property type="entry name" value="PCMT"/>
    <property type="match status" value="1"/>
</dbReference>
<evidence type="ECO:0000256" key="1">
    <source>
        <dbReference type="ARBA" id="ARBA00005369"/>
    </source>
</evidence>
<name>A0ABT9EHQ4_9SPHN</name>
<organism evidence="4 5">
    <name type="scientific">Sphingomonas aurea</name>
    <dbReference type="NCBI Taxonomy" id="3063994"/>
    <lineage>
        <taxon>Bacteria</taxon>
        <taxon>Pseudomonadati</taxon>
        <taxon>Pseudomonadota</taxon>
        <taxon>Alphaproteobacteria</taxon>
        <taxon>Sphingomonadales</taxon>
        <taxon>Sphingomonadaceae</taxon>
        <taxon>Sphingomonas</taxon>
    </lineage>
</organism>
<dbReference type="EMBL" id="JAUUDS010000001">
    <property type="protein sequence ID" value="MDP1026502.1"/>
    <property type="molecule type" value="Genomic_DNA"/>
</dbReference>
<dbReference type="InterPro" id="IPR029063">
    <property type="entry name" value="SAM-dependent_MTases_sf"/>
</dbReference>
<dbReference type="CDD" id="cd02440">
    <property type="entry name" value="AdoMet_MTases"/>
    <property type="match status" value="1"/>
</dbReference>
<accession>A0ABT9EHQ4</accession>